<keyword evidence="3" id="KW-1185">Reference proteome</keyword>
<feature type="compositionally biased region" description="Basic and acidic residues" evidence="1">
    <location>
        <begin position="54"/>
        <end position="65"/>
    </location>
</feature>
<sequence>MTTPAQQVKELFGSSLPSFAAEMELDQKEDQDQQPLLDDRRQKWPKQAGKGKGHQLDKRPRDDGRSWNLSKSSDQKYDRLRTTSRPHSAFLLYMETRPDMSTASGPYQPFTNHFFAIAQRWQKVKEETPTKLDLSLRSTLLLAYMTEFHERLRHALEPNSKETSVKAGWLQETPGAPPCWTYAKWDATKRESILDTSKPPVTHSKVLDAVARSLTLLGNSNLIHRFRATRPLALEYEANILTFLMLVSNRSADADQLFSTMELLTDCNATQLMRTRFAKERLRRQPLAQALQREASNLLQATNPHSSSSWGSEIAEQPADCFGVRLFNWASLLQGWRNLTQQQDAAEFSDFLLERLLPPAFQGHYQCALATAGEPAALLLSNDGTAAKPVKANQMPWIEANCYMVRLRAVQP</sequence>
<gene>
    <name evidence="2" type="ORF">AK812_SmicGene23647</name>
</gene>
<dbReference type="Proteomes" id="UP000186817">
    <property type="component" value="Unassembled WGS sequence"/>
</dbReference>
<protein>
    <submittedName>
        <fullName evidence="2">Uncharacterized protein</fullName>
    </submittedName>
</protein>
<dbReference type="AlphaFoldDB" id="A0A1Q9DGQ7"/>
<evidence type="ECO:0000256" key="1">
    <source>
        <dbReference type="SAM" id="MobiDB-lite"/>
    </source>
</evidence>
<evidence type="ECO:0000313" key="3">
    <source>
        <dbReference type="Proteomes" id="UP000186817"/>
    </source>
</evidence>
<reference evidence="2 3" key="1">
    <citation type="submission" date="2016-02" db="EMBL/GenBank/DDBJ databases">
        <title>Genome analysis of coral dinoflagellate symbionts highlights evolutionary adaptations to a symbiotic lifestyle.</title>
        <authorList>
            <person name="Aranda M."/>
            <person name="Li Y."/>
            <person name="Liew Y.J."/>
            <person name="Baumgarten S."/>
            <person name="Simakov O."/>
            <person name="Wilson M."/>
            <person name="Piel J."/>
            <person name="Ashoor H."/>
            <person name="Bougouffa S."/>
            <person name="Bajic V.B."/>
            <person name="Ryu T."/>
            <person name="Ravasi T."/>
            <person name="Bayer T."/>
            <person name="Micklem G."/>
            <person name="Kim H."/>
            <person name="Bhak J."/>
            <person name="Lajeunesse T.C."/>
            <person name="Voolstra C.R."/>
        </authorList>
    </citation>
    <scope>NUCLEOTIDE SEQUENCE [LARGE SCALE GENOMIC DNA]</scope>
    <source>
        <strain evidence="2 3">CCMP2467</strain>
    </source>
</reference>
<accession>A0A1Q9DGQ7</accession>
<feature type="region of interest" description="Disordered" evidence="1">
    <location>
        <begin position="1"/>
        <end position="81"/>
    </location>
</feature>
<organism evidence="2 3">
    <name type="scientific">Symbiodinium microadriaticum</name>
    <name type="common">Dinoflagellate</name>
    <name type="synonym">Zooxanthella microadriatica</name>
    <dbReference type="NCBI Taxonomy" id="2951"/>
    <lineage>
        <taxon>Eukaryota</taxon>
        <taxon>Sar</taxon>
        <taxon>Alveolata</taxon>
        <taxon>Dinophyceae</taxon>
        <taxon>Suessiales</taxon>
        <taxon>Symbiodiniaceae</taxon>
        <taxon>Symbiodinium</taxon>
    </lineage>
</organism>
<dbReference type="OrthoDB" id="438628at2759"/>
<feature type="compositionally biased region" description="Basic and acidic residues" evidence="1">
    <location>
        <begin position="25"/>
        <end position="42"/>
    </location>
</feature>
<dbReference type="EMBL" id="LSRX01000547">
    <property type="protein sequence ID" value="OLP94343.1"/>
    <property type="molecule type" value="Genomic_DNA"/>
</dbReference>
<proteinExistence type="predicted"/>
<evidence type="ECO:0000313" key="2">
    <source>
        <dbReference type="EMBL" id="OLP94343.1"/>
    </source>
</evidence>
<comment type="caution">
    <text evidence="2">The sequence shown here is derived from an EMBL/GenBank/DDBJ whole genome shotgun (WGS) entry which is preliminary data.</text>
</comment>
<name>A0A1Q9DGQ7_SYMMI</name>